<dbReference type="RefSeq" id="WP_267780297.1">
    <property type="nucleotide sequence ID" value="NZ_CP113089.1"/>
</dbReference>
<evidence type="ECO:0000313" key="2">
    <source>
        <dbReference type="EMBL" id="WAB80618.1"/>
    </source>
</evidence>
<dbReference type="KEGG" id="mdb:OVN18_08555"/>
<name>A0A9E8S7X7_9MICO</name>
<reference evidence="2" key="1">
    <citation type="submission" date="2022-11" db="EMBL/GenBank/DDBJ databases">
        <title>Description of Microcella daejonensis nov. sp, isolated from riverside soil.</title>
        <authorList>
            <person name="Molina K.M."/>
            <person name="Kim S.B."/>
        </authorList>
    </citation>
    <scope>NUCLEOTIDE SEQUENCE</scope>
    <source>
        <strain evidence="2">MMS21-STM12</strain>
    </source>
</reference>
<dbReference type="Proteomes" id="UP001164706">
    <property type="component" value="Chromosome"/>
</dbReference>
<feature type="region of interest" description="Disordered" evidence="1">
    <location>
        <begin position="176"/>
        <end position="198"/>
    </location>
</feature>
<protein>
    <submittedName>
        <fullName evidence="2">Uncharacterized protein</fullName>
    </submittedName>
</protein>
<sequence>MTDAEALRDARAALAAAAARLEAAGIAPDQLATTVGARRVLGVIPRSATMRRTGEGWRLGVLIATREGDAWAPATTVRATRQQLPGHQAESAQQRRALRLTALSAGFDEGAVVDLDARLLPLDDPERMRAEVAPLVLRDGVVLVRWMPSAPDSALRPLADYLHEREQLALLTAAGALDTETPAGEASPVAPTESEHPL</sequence>
<organism evidence="2 3">
    <name type="scientific">Microcella daejeonensis</name>
    <dbReference type="NCBI Taxonomy" id="2994971"/>
    <lineage>
        <taxon>Bacteria</taxon>
        <taxon>Bacillati</taxon>
        <taxon>Actinomycetota</taxon>
        <taxon>Actinomycetes</taxon>
        <taxon>Micrococcales</taxon>
        <taxon>Microbacteriaceae</taxon>
        <taxon>Microcella</taxon>
    </lineage>
</organism>
<keyword evidence="3" id="KW-1185">Reference proteome</keyword>
<proteinExistence type="predicted"/>
<dbReference type="AlphaFoldDB" id="A0A9E8S7X7"/>
<accession>A0A9E8S7X7</accession>
<gene>
    <name evidence="2" type="ORF">OVN18_08555</name>
</gene>
<dbReference type="EMBL" id="CP113089">
    <property type="protein sequence ID" value="WAB80618.1"/>
    <property type="molecule type" value="Genomic_DNA"/>
</dbReference>
<evidence type="ECO:0000313" key="3">
    <source>
        <dbReference type="Proteomes" id="UP001164706"/>
    </source>
</evidence>
<evidence type="ECO:0000256" key="1">
    <source>
        <dbReference type="SAM" id="MobiDB-lite"/>
    </source>
</evidence>